<dbReference type="GO" id="GO:0004719">
    <property type="term" value="F:protein-L-isoaspartate (D-aspartate) O-methyltransferase activity"/>
    <property type="evidence" value="ECO:0007669"/>
    <property type="project" value="UniProtKB-EC"/>
</dbReference>
<evidence type="ECO:0000313" key="13">
    <source>
        <dbReference type="EMBL" id="TFV66471.1"/>
    </source>
</evidence>
<sequence length="288" mass="32122">MNIREVRQLYARQILAMVGADRDKKLEKAFSAVPREHFLVGRRWHAVTPWAPHLRLPTNDPTLLYQDVVISLDPKRGVNNGSPSLHAWLMHRVGPLPGATVVHVGAGTGYFSAILAELVGKKGRVLAIEYDKSLAKFARENLRLWGNVEVLNADGKNCALPLADLIYVNFAVSRPAVTWIENLKDGGRLLFPLGTPEAEARFVGRHAMHAVALLVRRRRKEFAAEALREVSFVFAEGSDAAVGASEERRLRKALASKGWQNVSTLYWKQRAKGRCWYAAKDWALGVKS</sequence>
<dbReference type="InterPro" id="IPR029063">
    <property type="entry name" value="SAM-dependent_MTases_sf"/>
</dbReference>
<evidence type="ECO:0000256" key="8">
    <source>
        <dbReference type="ARBA" id="ARBA00022691"/>
    </source>
</evidence>
<dbReference type="Pfam" id="PF01135">
    <property type="entry name" value="PCMT"/>
    <property type="match status" value="1"/>
</dbReference>
<evidence type="ECO:0000313" key="15">
    <source>
        <dbReference type="Proteomes" id="UP000298225"/>
    </source>
</evidence>
<dbReference type="EMBL" id="SPQU01000095">
    <property type="protein sequence ID" value="TFV27452.1"/>
    <property type="molecule type" value="Genomic_DNA"/>
</dbReference>
<dbReference type="GO" id="GO:0032259">
    <property type="term" value="P:methylation"/>
    <property type="evidence" value="ECO:0007669"/>
    <property type="project" value="UniProtKB-KW"/>
</dbReference>
<reference evidence="12 15" key="1">
    <citation type="submission" date="2019-03" db="EMBL/GenBank/DDBJ databases">
        <title>Bradyrhizobium strains diversity isolated from Chamaecrista fasciculata.</title>
        <authorList>
            <person name="Urquiaga M.C.O."/>
            <person name="Hungria M."/>
            <person name="Delamuta J.R.M."/>
        </authorList>
    </citation>
    <scope>NUCLEOTIDE SEQUENCE [LARGE SCALE GENOMIC DNA]</scope>
    <source>
        <strain evidence="12 15">CNPSo 3424</strain>
    </source>
</reference>
<dbReference type="Gene3D" id="3.40.50.150">
    <property type="entry name" value="Vaccinia Virus protein VP39"/>
    <property type="match status" value="1"/>
</dbReference>
<evidence type="ECO:0000256" key="9">
    <source>
        <dbReference type="ARBA" id="ARBA00030757"/>
    </source>
</evidence>
<dbReference type="Proteomes" id="UP000298225">
    <property type="component" value="Unassembled WGS sequence"/>
</dbReference>
<evidence type="ECO:0000256" key="11">
    <source>
        <dbReference type="ARBA" id="ARBA00031350"/>
    </source>
</evidence>
<protein>
    <recommendedName>
        <fullName evidence="4">Protein-L-isoaspartate O-methyltransferase</fullName>
        <ecNumber evidence="3">2.1.1.77</ecNumber>
    </recommendedName>
    <alternativeName>
        <fullName evidence="11">L-isoaspartyl protein carboxyl methyltransferase</fullName>
    </alternativeName>
    <alternativeName>
        <fullName evidence="9">Protein L-isoaspartyl methyltransferase</fullName>
    </alternativeName>
    <alternativeName>
        <fullName evidence="10">Protein-beta-aspartate methyltransferase</fullName>
    </alternativeName>
</protein>
<dbReference type="OrthoDB" id="9807766at2"/>
<keyword evidence="5" id="KW-0963">Cytoplasm</keyword>
<evidence type="ECO:0000256" key="7">
    <source>
        <dbReference type="ARBA" id="ARBA00022679"/>
    </source>
</evidence>
<evidence type="ECO:0000256" key="4">
    <source>
        <dbReference type="ARBA" id="ARBA00013346"/>
    </source>
</evidence>
<gene>
    <name evidence="13" type="ORF">E4K64_39380</name>
    <name evidence="12" type="ORF">E4K66_39825</name>
</gene>
<evidence type="ECO:0000256" key="6">
    <source>
        <dbReference type="ARBA" id="ARBA00022603"/>
    </source>
</evidence>
<evidence type="ECO:0000256" key="3">
    <source>
        <dbReference type="ARBA" id="ARBA00011890"/>
    </source>
</evidence>
<evidence type="ECO:0000256" key="2">
    <source>
        <dbReference type="ARBA" id="ARBA00005369"/>
    </source>
</evidence>
<evidence type="ECO:0000256" key="10">
    <source>
        <dbReference type="ARBA" id="ARBA00031323"/>
    </source>
</evidence>
<dbReference type="EMBL" id="SPQS01000088">
    <property type="protein sequence ID" value="TFV66471.1"/>
    <property type="molecule type" value="Genomic_DNA"/>
</dbReference>
<dbReference type="RefSeq" id="WP_135167615.1">
    <property type="nucleotide sequence ID" value="NZ_SPQS01000088.1"/>
</dbReference>
<dbReference type="Proteomes" id="UP000297700">
    <property type="component" value="Unassembled WGS sequence"/>
</dbReference>
<name>A0A4Y9KQJ6_9BRAD</name>
<evidence type="ECO:0000256" key="5">
    <source>
        <dbReference type="ARBA" id="ARBA00022490"/>
    </source>
</evidence>
<reference evidence="13 14" key="2">
    <citation type="submission" date="2019-03" db="EMBL/GenBank/DDBJ databases">
        <title>Bradyrhizobium strains diversity.</title>
        <authorList>
            <person name="Urquiaga M.C.O."/>
            <person name="Hungria M."/>
            <person name="Delamuta J.R.M."/>
            <person name="Klepa M.S."/>
        </authorList>
    </citation>
    <scope>NUCLEOTIDE SEQUENCE [LARGE SCALE GENOMIC DNA]</scope>
    <source>
        <strain evidence="13 14">CNPSo 3426</strain>
    </source>
</reference>
<keyword evidence="8" id="KW-0949">S-adenosyl-L-methionine</keyword>
<dbReference type="AlphaFoldDB" id="A0A4Y9KQJ6"/>
<dbReference type="PANTHER" id="PTHR11579">
    <property type="entry name" value="PROTEIN-L-ISOASPARTATE O-METHYLTRANSFERASE"/>
    <property type="match status" value="1"/>
</dbReference>
<dbReference type="EC" id="2.1.1.77" evidence="3"/>
<evidence type="ECO:0000313" key="14">
    <source>
        <dbReference type="Proteomes" id="UP000297700"/>
    </source>
</evidence>
<comment type="similarity">
    <text evidence="2">Belongs to the methyltransferase superfamily. L-isoaspartyl/D-aspartyl protein methyltransferase family.</text>
</comment>
<evidence type="ECO:0000313" key="12">
    <source>
        <dbReference type="EMBL" id="TFV27452.1"/>
    </source>
</evidence>
<dbReference type="SUPFAM" id="SSF53335">
    <property type="entry name" value="S-adenosyl-L-methionine-dependent methyltransferases"/>
    <property type="match status" value="1"/>
</dbReference>
<dbReference type="CDD" id="cd02440">
    <property type="entry name" value="AdoMet_MTases"/>
    <property type="match status" value="1"/>
</dbReference>
<keyword evidence="7 12" id="KW-0808">Transferase</keyword>
<keyword evidence="6 12" id="KW-0489">Methyltransferase</keyword>
<keyword evidence="15" id="KW-1185">Reference proteome</keyword>
<dbReference type="InterPro" id="IPR000682">
    <property type="entry name" value="PCMT"/>
</dbReference>
<organism evidence="12 15">
    <name type="scientific">Bradyrhizobium frederickii</name>
    <dbReference type="NCBI Taxonomy" id="2560054"/>
    <lineage>
        <taxon>Bacteria</taxon>
        <taxon>Pseudomonadati</taxon>
        <taxon>Pseudomonadota</taxon>
        <taxon>Alphaproteobacteria</taxon>
        <taxon>Hyphomicrobiales</taxon>
        <taxon>Nitrobacteraceae</taxon>
        <taxon>Bradyrhizobium</taxon>
    </lineage>
</organism>
<comment type="caution">
    <text evidence="12">The sequence shown here is derived from an EMBL/GenBank/DDBJ whole genome shotgun (WGS) entry which is preliminary data.</text>
</comment>
<comment type="subcellular location">
    <subcellularLocation>
        <location evidence="1">Cytoplasm</location>
    </subcellularLocation>
</comment>
<evidence type="ECO:0000256" key="1">
    <source>
        <dbReference type="ARBA" id="ARBA00004496"/>
    </source>
</evidence>
<proteinExistence type="inferred from homology"/>
<accession>A0A4Y9KQJ6</accession>
<dbReference type="PANTHER" id="PTHR11579:SF0">
    <property type="entry name" value="PROTEIN-L-ISOASPARTATE(D-ASPARTATE) O-METHYLTRANSFERASE"/>
    <property type="match status" value="1"/>
</dbReference>
<accession>A0A4Y9NFD6</accession>
<dbReference type="GO" id="GO:0005737">
    <property type="term" value="C:cytoplasm"/>
    <property type="evidence" value="ECO:0007669"/>
    <property type="project" value="UniProtKB-SubCell"/>
</dbReference>